<evidence type="ECO:0000313" key="1">
    <source>
        <dbReference type="EMBL" id="KAJ8480095.1"/>
    </source>
</evidence>
<evidence type="ECO:0000313" key="2">
    <source>
        <dbReference type="Proteomes" id="UP001222027"/>
    </source>
</evidence>
<dbReference type="Proteomes" id="UP001222027">
    <property type="component" value="Unassembled WGS sequence"/>
</dbReference>
<dbReference type="AlphaFoldDB" id="A0AAV8PDA6"/>
<keyword evidence="2" id="KW-1185">Reference proteome</keyword>
<reference evidence="1 2" key="1">
    <citation type="submission" date="2022-12" db="EMBL/GenBank/DDBJ databases">
        <title>Chromosome-scale assembly of the Ensete ventricosum genome.</title>
        <authorList>
            <person name="Dussert Y."/>
            <person name="Stocks J."/>
            <person name="Wendawek A."/>
            <person name="Woldeyes F."/>
            <person name="Nichols R.A."/>
            <person name="Borrell J.S."/>
        </authorList>
    </citation>
    <scope>NUCLEOTIDE SEQUENCE [LARGE SCALE GENOMIC DNA]</scope>
    <source>
        <strain evidence="2">cv. Maze</strain>
        <tissue evidence="1">Seeds</tissue>
    </source>
</reference>
<gene>
    <name evidence="1" type="ORF">OPV22_023822</name>
</gene>
<name>A0AAV8PDA6_ENSVE</name>
<protein>
    <submittedName>
        <fullName evidence="1">Uncharacterized protein</fullName>
    </submittedName>
</protein>
<sequence>MLLLDDYELEGLILNLSAVDEVREYFSAAKFGLLMLAWCLTLEEKGGKNRSFSKNRWKRIDTSDRCKEEKKRRRLEKVG</sequence>
<proteinExistence type="predicted"/>
<dbReference type="EMBL" id="JAQQAF010000006">
    <property type="protein sequence ID" value="KAJ8480095.1"/>
    <property type="molecule type" value="Genomic_DNA"/>
</dbReference>
<accession>A0AAV8PDA6</accession>
<comment type="caution">
    <text evidence="1">The sequence shown here is derived from an EMBL/GenBank/DDBJ whole genome shotgun (WGS) entry which is preliminary data.</text>
</comment>
<organism evidence="1 2">
    <name type="scientific">Ensete ventricosum</name>
    <name type="common">Abyssinian banana</name>
    <name type="synonym">Musa ensete</name>
    <dbReference type="NCBI Taxonomy" id="4639"/>
    <lineage>
        <taxon>Eukaryota</taxon>
        <taxon>Viridiplantae</taxon>
        <taxon>Streptophyta</taxon>
        <taxon>Embryophyta</taxon>
        <taxon>Tracheophyta</taxon>
        <taxon>Spermatophyta</taxon>
        <taxon>Magnoliopsida</taxon>
        <taxon>Liliopsida</taxon>
        <taxon>Zingiberales</taxon>
        <taxon>Musaceae</taxon>
        <taxon>Ensete</taxon>
    </lineage>
</organism>